<dbReference type="GO" id="GO:0050821">
    <property type="term" value="P:protein stabilization"/>
    <property type="evidence" value="ECO:0007669"/>
    <property type="project" value="TreeGrafter"/>
</dbReference>
<dbReference type="InterPro" id="IPR005632">
    <property type="entry name" value="Chaperone_Skp"/>
</dbReference>
<comment type="caution">
    <text evidence="5">The sequence shown here is derived from an EMBL/GenBank/DDBJ whole genome shotgun (WGS) entry which is preliminary data.</text>
</comment>
<keyword evidence="2 4" id="KW-0732">Signal</keyword>
<dbReference type="GO" id="GO:0005829">
    <property type="term" value="C:cytosol"/>
    <property type="evidence" value="ECO:0007669"/>
    <property type="project" value="TreeGrafter"/>
</dbReference>
<dbReference type="Pfam" id="PF03938">
    <property type="entry name" value="OmpH"/>
    <property type="match status" value="1"/>
</dbReference>
<evidence type="ECO:0000256" key="1">
    <source>
        <dbReference type="ARBA" id="ARBA00009091"/>
    </source>
</evidence>
<dbReference type="InterPro" id="IPR024930">
    <property type="entry name" value="Skp_dom_sf"/>
</dbReference>
<evidence type="ECO:0000256" key="3">
    <source>
        <dbReference type="SAM" id="MobiDB-lite"/>
    </source>
</evidence>
<feature type="signal peptide" evidence="4">
    <location>
        <begin position="1"/>
        <end position="23"/>
    </location>
</feature>
<accession>A0A1A7R094</accession>
<evidence type="ECO:0000313" key="6">
    <source>
        <dbReference type="Proteomes" id="UP000248987"/>
    </source>
</evidence>
<keyword evidence="6" id="KW-1185">Reference proteome</keyword>
<reference evidence="5 6" key="1">
    <citation type="submission" date="2018-06" db="EMBL/GenBank/DDBJ databases">
        <title>Genomic Encyclopedia of Archaeal and Bacterial Type Strains, Phase II (KMG-II): from individual species to whole genera.</title>
        <authorList>
            <person name="Goeker M."/>
        </authorList>
    </citation>
    <scope>NUCLEOTIDE SEQUENCE [LARGE SCALE GENOMIC DNA]</scope>
    <source>
        <strain evidence="5 6">DSM 12408</strain>
    </source>
</reference>
<dbReference type="PANTHER" id="PTHR35089">
    <property type="entry name" value="CHAPERONE PROTEIN SKP"/>
    <property type="match status" value="1"/>
</dbReference>
<comment type="similarity">
    <text evidence="1">Belongs to the Skp family.</text>
</comment>
<dbReference type="Gene3D" id="3.30.910.20">
    <property type="entry name" value="Skp domain"/>
    <property type="match status" value="1"/>
</dbReference>
<proteinExistence type="inferred from homology"/>
<evidence type="ECO:0000256" key="2">
    <source>
        <dbReference type="ARBA" id="ARBA00022729"/>
    </source>
</evidence>
<dbReference type="STRING" id="49280.A9996_08755"/>
<dbReference type="EMBL" id="QLLQ01000025">
    <property type="protein sequence ID" value="RAJ19070.1"/>
    <property type="molecule type" value="Genomic_DNA"/>
</dbReference>
<evidence type="ECO:0000313" key="5">
    <source>
        <dbReference type="EMBL" id="RAJ19070.1"/>
    </source>
</evidence>
<dbReference type="PANTHER" id="PTHR35089:SF1">
    <property type="entry name" value="CHAPERONE PROTEIN SKP"/>
    <property type="match status" value="1"/>
</dbReference>
<feature type="compositionally biased region" description="Basic and acidic residues" evidence="3">
    <location>
        <begin position="78"/>
        <end position="91"/>
    </location>
</feature>
<gene>
    <name evidence="5" type="ORF">LX77_03694</name>
</gene>
<dbReference type="OrthoDB" id="1524711at2"/>
<dbReference type="SMART" id="SM00935">
    <property type="entry name" value="OmpH"/>
    <property type="match status" value="1"/>
</dbReference>
<name>A0A1A7R094_9FLAO</name>
<evidence type="ECO:0000256" key="4">
    <source>
        <dbReference type="SAM" id="SignalP"/>
    </source>
</evidence>
<dbReference type="AlphaFoldDB" id="A0A1A7R094"/>
<organism evidence="5 6">
    <name type="scientific">Gelidibacter algens</name>
    <dbReference type="NCBI Taxonomy" id="49280"/>
    <lineage>
        <taxon>Bacteria</taxon>
        <taxon>Pseudomonadati</taxon>
        <taxon>Bacteroidota</taxon>
        <taxon>Flavobacteriia</taxon>
        <taxon>Flavobacteriales</taxon>
        <taxon>Flavobacteriaceae</taxon>
        <taxon>Gelidibacter</taxon>
    </lineage>
</organism>
<dbReference type="GO" id="GO:0051082">
    <property type="term" value="F:unfolded protein binding"/>
    <property type="evidence" value="ECO:0007669"/>
    <property type="project" value="InterPro"/>
</dbReference>
<protein>
    <submittedName>
        <fullName evidence="5">Outer membrane protein</fullName>
    </submittedName>
</protein>
<dbReference type="SUPFAM" id="SSF111384">
    <property type="entry name" value="OmpH-like"/>
    <property type="match status" value="1"/>
</dbReference>
<feature type="region of interest" description="Disordered" evidence="3">
    <location>
        <begin position="74"/>
        <end position="98"/>
    </location>
</feature>
<dbReference type="RefSeq" id="WP_066433261.1">
    <property type="nucleotide sequence ID" value="NZ_LZRN01000014.1"/>
</dbReference>
<feature type="chain" id="PRO_5030025457" evidence="4">
    <location>
        <begin position="24"/>
        <end position="169"/>
    </location>
</feature>
<dbReference type="Proteomes" id="UP000248987">
    <property type="component" value="Unassembled WGS sequence"/>
</dbReference>
<sequence>MKHFKTLLFAGLLFIGATSFSNAQSKIAHVNTQELIKAMPAMKSAQAELEKLQKTYETEIQTMATELQNKMKQYQSEVESKTDEENAKRSQEVQGMQQSIREYQGTAQQDLQKKEFDLLKPITDKAEAAIKKVAKAQGFQYVLDSTQGSGVLLADGKDLMADVKKELGF</sequence>